<feature type="coiled-coil region" evidence="5">
    <location>
        <begin position="123"/>
        <end position="206"/>
    </location>
</feature>
<dbReference type="InterPro" id="IPR013923">
    <property type="entry name" value="Autophagy-rel_prot_16_dom"/>
</dbReference>
<comment type="similarity">
    <text evidence="1">Belongs to the WD repeat ATG16 family.</text>
</comment>
<dbReference type="Pfam" id="PF00400">
    <property type="entry name" value="WD40"/>
    <property type="match status" value="10"/>
</dbReference>
<dbReference type="AlphaFoldDB" id="A0A815LGC4"/>
<comment type="caution">
    <text evidence="7">The sequence shown here is derived from an EMBL/GenBank/DDBJ whole genome shotgun (WGS) entry which is preliminary data.</text>
</comment>
<evidence type="ECO:0000256" key="5">
    <source>
        <dbReference type="SAM" id="Coils"/>
    </source>
</evidence>
<dbReference type="InterPro" id="IPR015943">
    <property type="entry name" value="WD40/YVTN_repeat-like_dom_sf"/>
</dbReference>
<dbReference type="EMBL" id="CAJNOR010003367">
    <property type="protein sequence ID" value="CAF1406761.1"/>
    <property type="molecule type" value="Genomic_DNA"/>
</dbReference>
<dbReference type="GO" id="GO:0043495">
    <property type="term" value="F:protein-membrane adaptor activity"/>
    <property type="evidence" value="ECO:0007669"/>
    <property type="project" value="TreeGrafter"/>
</dbReference>
<dbReference type="CDD" id="cd00200">
    <property type="entry name" value="WD40"/>
    <property type="match status" value="2"/>
</dbReference>
<evidence type="ECO:0000313" key="7">
    <source>
        <dbReference type="EMBL" id="CAF1406761.1"/>
    </source>
</evidence>
<keyword evidence="5" id="KW-0175">Coiled coil</keyword>
<dbReference type="SUPFAM" id="SSF50978">
    <property type="entry name" value="WD40 repeat-like"/>
    <property type="match status" value="2"/>
</dbReference>
<feature type="repeat" description="WD" evidence="4">
    <location>
        <begin position="1132"/>
        <end position="1165"/>
    </location>
</feature>
<dbReference type="InterPro" id="IPR020472">
    <property type="entry name" value="WD40_PAC1"/>
</dbReference>
<dbReference type="Pfam" id="PF08614">
    <property type="entry name" value="ATG16"/>
    <property type="match status" value="2"/>
</dbReference>
<feature type="repeat" description="WD" evidence="4">
    <location>
        <begin position="424"/>
        <end position="464"/>
    </location>
</feature>
<sequence length="1165" mass="132672">MEVIVSNWKSTIFSQLKEQNQRRNVYDEIIEHYNRILENNAVLQIQCNKLQTDVHHLRLANAGLEKASEASQELAHANNKLTVAQEEVVRYLRDNGELAREVVRLNHTIADISDKLIAEETKARQCQSANDQLQESIKKAESEVENLTQINQVLQEEFQASQSKINKLQIEYNQMRPAHLELEQQLETAKRNNKQIEDELIFYKNERAAMNDFEVEQSNHKIRKEVETQQRYSEPSIFFEDDMVIIPPLRPASDVSQDILMNSCSMGSNSDVMCHSYNESIHRERSTSLIPGGRNLFGNLMQKLTNGVKNHSNDHFYRAPSICTSAYLPRREVTHWDCTDLEVYALQFQPSGSILATGCSDKMVHLWEIASSGQQYKYCSLQGSQGAINALDFDNDGYRLLAGCSSDTVYVWSYGEQKILKDIYKGHQGLIFTCKFISGKKLATGSADRTIKLWDLYSRHCTQTLFVGSKCHDLVITDAAGTIISGHFDKKIRMWDPYTDKCRTELKYDSAITSLSYNQEKNQLLACFKDDTLKLIDLRQHKTLHTFSHDYFKVSTDTAKAILSPDGQYACAGSQDGSLFVWNTENHVCENVLRQKHTLSRIMEWKQIIYNQLRERNRYERDVYAEVVRHYNRLIENYSIILLRCTEQERDILSLRQENTDLQKNSVSVAGLPVNDKVKTLENDYMKAKDEILTLLRERGDITKEVISLSRIVKERDDKLDSEEKKNQILTKENISLKQRLELAKEDSSLLKKVNETIHDEFQALQLAYSELEKRQQELDATNAFLRREMTEKVEKQANALDAEVQQHQRRIEDDVKRKLDEAKNDITSFSSPTTMSTFKSSLNDGKIHRSPAADLVKVVVPSKAIAKWDCCDNELHAIQFHPSGSLIATGGSDRKIHIWEMNGNIGNPYGQVQPGYVLAGNNSTVTAIDFDNEGANLILGCSEDFACRVWGLADQRLRHTLTGHGAKVFCAKFITASLIASGSQDRTLKLWDLQNRQCVRTLFAGSKCHDLVALDASGSLISGHFDKKIRFWDAKNDSTKCELQLQAAITSLAINREKQLLLACSRDDTLKLIELRENRVIQTFSHDDFKVTSDTVKAVLSPDCAYACAGGNDGSVFVWNTTTGKVEKVLNKEHSTIINAVAWHPDGRFIVSCEKQRRAVLWGE</sequence>
<dbReference type="PANTHER" id="PTHR19878:SF8">
    <property type="entry name" value="AUTOPHAGY-RELATED 16, ISOFORM F"/>
    <property type="match status" value="1"/>
</dbReference>
<gene>
    <name evidence="7" type="ORF">XAT740_LOCUS34459</name>
</gene>
<feature type="repeat" description="WD" evidence="4">
    <location>
        <begin position="962"/>
        <end position="1002"/>
    </location>
</feature>
<feature type="domain" description="Autophagy-related protein 16" evidence="6">
    <location>
        <begin position="12"/>
        <end position="175"/>
    </location>
</feature>
<dbReference type="PROSITE" id="PS00678">
    <property type="entry name" value="WD_REPEATS_1"/>
    <property type="match status" value="4"/>
</dbReference>
<dbReference type="GO" id="GO:0034274">
    <property type="term" value="C:Atg12-Atg5-Atg16 complex"/>
    <property type="evidence" value="ECO:0007669"/>
    <property type="project" value="TreeGrafter"/>
</dbReference>
<organism evidence="7 8">
    <name type="scientific">Adineta ricciae</name>
    <name type="common">Rotifer</name>
    <dbReference type="NCBI Taxonomy" id="249248"/>
    <lineage>
        <taxon>Eukaryota</taxon>
        <taxon>Metazoa</taxon>
        <taxon>Spiralia</taxon>
        <taxon>Gnathifera</taxon>
        <taxon>Rotifera</taxon>
        <taxon>Eurotatoria</taxon>
        <taxon>Bdelloidea</taxon>
        <taxon>Adinetida</taxon>
        <taxon>Adinetidae</taxon>
        <taxon>Adineta</taxon>
    </lineage>
</organism>
<evidence type="ECO:0000259" key="6">
    <source>
        <dbReference type="Pfam" id="PF08614"/>
    </source>
</evidence>
<evidence type="ECO:0000313" key="8">
    <source>
        <dbReference type="Proteomes" id="UP000663828"/>
    </source>
</evidence>
<reference evidence="7" key="1">
    <citation type="submission" date="2021-02" db="EMBL/GenBank/DDBJ databases">
        <authorList>
            <person name="Nowell W R."/>
        </authorList>
    </citation>
    <scope>NUCLEOTIDE SEQUENCE</scope>
</reference>
<dbReference type="PROSITE" id="PS50294">
    <property type="entry name" value="WD_REPEATS_REGION"/>
    <property type="match status" value="4"/>
</dbReference>
<feature type="coiled-coil region" evidence="5">
    <location>
        <begin position="645"/>
        <end position="818"/>
    </location>
</feature>
<keyword evidence="3" id="KW-0677">Repeat</keyword>
<name>A0A815LGC4_ADIRI</name>
<dbReference type="InterPro" id="IPR019775">
    <property type="entry name" value="WD40_repeat_CS"/>
</dbReference>
<dbReference type="PANTHER" id="PTHR19878">
    <property type="entry name" value="AUTOPHAGY PROTEIN 16-LIKE"/>
    <property type="match status" value="1"/>
</dbReference>
<feature type="domain" description="Autophagy-related protein 16" evidence="6">
    <location>
        <begin position="609"/>
        <end position="799"/>
    </location>
</feature>
<feature type="repeat" description="WD" evidence="4">
    <location>
        <begin position="919"/>
        <end position="961"/>
    </location>
</feature>
<feature type="coiled-coil region" evidence="5">
    <location>
        <begin position="67"/>
        <end position="94"/>
    </location>
</feature>
<evidence type="ECO:0000256" key="1">
    <source>
        <dbReference type="ARBA" id="ARBA00009271"/>
    </source>
</evidence>
<dbReference type="PROSITE" id="PS50082">
    <property type="entry name" value="WD_REPEATS_2"/>
    <property type="match status" value="7"/>
</dbReference>
<dbReference type="SMART" id="SM00320">
    <property type="entry name" value="WD40"/>
    <property type="match status" value="13"/>
</dbReference>
<keyword evidence="2 4" id="KW-0853">WD repeat</keyword>
<proteinExistence type="inferred from homology"/>
<keyword evidence="8" id="KW-1185">Reference proteome</keyword>
<evidence type="ECO:0000256" key="4">
    <source>
        <dbReference type="PROSITE-ProRule" id="PRU00221"/>
    </source>
</evidence>
<dbReference type="GO" id="GO:0034045">
    <property type="term" value="C:phagophore assembly site membrane"/>
    <property type="evidence" value="ECO:0007669"/>
    <property type="project" value="TreeGrafter"/>
</dbReference>
<feature type="repeat" description="WD" evidence="4">
    <location>
        <begin position="381"/>
        <end position="422"/>
    </location>
</feature>
<dbReference type="GO" id="GO:0000045">
    <property type="term" value="P:autophagosome assembly"/>
    <property type="evidence" value="ECO:0007669"/>
    <property type="project" value="InterPro"/>
</dbReference>
<evidence type="ECO:0000256" key="3">
    <source>
        <dbReference type="ARBA" id="ARBA00022737"/>
    </source>
</evidence>
<feature type="repeat" description="WD" evidence="4">
    <location>
        <begin position="874"/>
        <end position="903"/>
    </location>
</feature>
<dbReference type="InterPro" id="IPR001680">
    <property type="entry name" value="WD40_rpt"/>
</dbReference>
<accession>A0A815LGC4</accession>
<evidence type="ECO:0000256" key="2">
    <source>
        <dbReference type="ARBA" id="ARBA00022574"/>
    </source>
</evidence>
<feature type="repeat" description="WD" evidence="4">
    <location>
        <begin position="343"/>
        <end position="377"/>
    </location>
</feature>
<dbReference type="Proteomes" id="UP000663828">
    <property type="component" value="Unassembled WGS sequence"/>
</dbReference>
<dbReference type="PRINTS" id="PR00320">
    <property type="entry name" value="GPROTEINBRPT"/>
</dbReference>
<dbReference type="GO" id="GO:0000421">
    <property type="term" value="C:autophagosome membrane"/>
    <property type="evidence" value="ECO:0007669"/>
    <property type="project" value="TreeGrafter"/>
</dbReference>
<dbReference type="InterPro" id="IPR036322">
    <property type="entry name" value="WD40_repeat_dom_sf"/>
</dbReference>
<dbReference type="Gene3D" id="2.130.10.10">
    <property type="entry name" value="YVTN repeat-like/Quinoprotein amine dehydrogenase"/>
    <property type="match status" value="3"/>
</dbReference>
<dbReference type="InterPro" id="IPR045160">
    <property type="entry name" value="ATG16"/>
</dbReference>
<protein>
    <recommendedName>
        <fullName evidence="6">Autophagy-related protein 16 domain-containing protein</fullName>
    </recommendedName>
</protein>